<dbReference type="PANTHER" id="PTHR35862">
    <property type="entry name" value="FELS-2 PROPHAGE PROTEIN"/>
    <property type="match status" value="1"/>
</dbReference>
<dbReference type="PANTHER" id="PTHR35862:SF1">
    <property type="entry name" value="FELS-2 PROPHAGE PROTEIN"/>
    <property type="match status" value="1"/>
</dbReference>
<sequence>MSGGFTAIDLAQLPVPDVIEIIDYETILADMKTDLIARDAALVDTLQLESEPIVKLLQVCAFRETVLRQRVNEAAKACMLAYALDADLDNLGSLFGVPRLLIDAGDPNAVPPVPAVYEDNEDYRRRITLALEGYSTAGPEGAYIFHALSADGDVLDASAISPIPGDVVVTVLSRTGDGSASQSLLDAVDATLSAESVRPLTDHVIVQSAAITNYTIEATLYFYAGPGSAEVMASAQAAAEAYTTKQHALGRDVTLSGIYAALHQPGVQRVELASPLADIEVDRQQATYCTGISLTNGGIDE</sequence>
<feature type="domain" description="Baseplate J-like C-terminal" evidence="2">
    <location>
        <begin position="214"/>
        <end position="294"/>
    </location>
</feature>
<dbReference type="Pfam" id="PF26079">
    <property type="entry name" value="Baseplate_J_C"/>
    <property type="match status" value="1"/>
</dbReference>
<feature type="domain" description="Baseplate J-like central" evidence="1">
    <location>
        <begin position="135"/>
        <end position="207"/>
    </location>
</feature>
<organism evidence="3 4">
    <name type="scientific">Nitrincola iocasae</name>
    <dbReference type="NCBI Taxonomy" id="2614693"/>
    <lineage>
        <taxon>Bacteria</taxon>
        <taxon>Pseudomonadati</taxon>
        <taxon>Pseudomonadota</taxon>
        <taxon>Gammaproteobacteria</taxon>
        <taxon>Oceanospirillales</taxon>
        <taxon>Oceanospirillaceae</taxon>
        <taxon>Nitrincola</taxon>
    </lineage>
</organism>
<dbReference type="RefSeq" id="WP_151054612.1">
    <property type="nucleotide sequence ID" value="NZ_CP044222.1"/>
</dbReference>
<dbReference type="InterPro" id="IPR052726">
    <property type="entry name" value="Phage_Baseplate_Hub"/>
</dbReference>
<dbReference type="InterPro" id="IPR058531">
    <property type="entry name" value="Baseplate_J_M"/>
</dbReference>
<dbReference type="PIRSF" id="PIRSF020481">
    <property type="entry name" value="BAP"/>
    <property type="match status" value="1"/>
</dbReference>
<gene>
    <name evidence="3" type="ORF">F5I99_07460</name>
</gene>
<dbReference type="InterPro" id="IPR058530">
    <property type="entry name" value="Baseplate_J-like_C"/>
</dbReference>
<accession>A0A5J6LCE7</accession>
<dbReference type="InterPro" id="IPR014507">
    <property type="entry name" value="Baseplate_assembly_J_pred"/>
</dbReference>
<protein>
    <submittedName>
        <fullName evidence="3">Baseplate assembly protein</fullName>
    </submittedName>
</protein>
<dbReference type="AlphaFoldDB" id="A0A5J6LCE7"/>
<dbReference type="KEGG" id="nik:F5I99_07460"/>
<evidence type="ECO:0000259" key="1">
    <source>
        <dbReference type="Pfam" id="PF26078"/>
    </source>
</evidence>
<evidence type="ECO:0000259" key="2">
    <source>
        <dbReference type="Pfam" id="PF26079"/>
    </source>
</evidence>
<keyword evidence="4" id="KW-1185">Reference proteome</keyword>
<dbReference type="Proteomes" id="UP000325606">
    <property type="component" value="Chromosome"/>
</dbReference>
<name>A0A5J6LCE7_9GAMM</name>
<evidence type="ECO:0000313" key="4">
    <source>
        <dbReference type="Proteomes" id="UP000325606"/>
    </source>
</evidence>
<dbReference type="Pfam" id="PF26078">
    <property type="entry name" value="Baseplate_J_M"/>
    <property type="match status" value="1"/>
</dbReference>
<proteinExistence type="predicted"/>
<reference evidence="3 4" key="1">
    <citation type="submission" date="2019-09" db="EMBL/GenBank/DDBJ databases">
        <title>Nitrincola iocasae sp. nov., a bacterium isolated from the sediment collected at a cold seep field in South China Sea.</title>
        <authorList>
            <person name="Zhang H."/>
            <person name="Wang H."/>
            <person name="Li C."/>
        </authorList>
    </citation>
    <scope>NUCLEOTIDE SEQUENCE [LARGE SCALE GENOMIC DNA]</scope>
    <source>
        <strain evidence="3 4">KXZD1103</strain>
    </source>
</reference>
<evidence type="ECO:0000313" key="3">
    <source>
        <dbReference type="EMBL" id="QEW06354.1"/>
    </source>
</evidence>
<dbReference type="EMBL" id="CP044222">
    <property type="protein sequence ID" value="QEW06354.1"/>
    <property type="molecule type" value="Genomic_DNA"/>
</dbReference>